<feature type="compositionally biased region" description="Low complexity" evidence="1">
    <location>
        <begin position="139"/>
        <end position="151"/>
    </location>
</feature>
<dbReference type="InParanoid" id="G4Z4J8"/>
<name>G4Z4J8_PHYSP</name>
<keyword evidence="3" id="KW-1185">Reference proteome</keyword>
<organism evidence="2 3">
    <name type="scientific">Phytophthora sojae (strain P6497)</name>
    <name type="common">Soybean stem and root rot agent</name>
    <name type="synonym">Phytophthora megasperma f. sp. glycines</name>
    <dbReference type="NCBI Taxonomy" id="1094619"/>
    <lineage>
        <taxon>Eukaryota</taxon>
        <taxon>Sar</taxon>
        <taxon>Stramenopiles</taxon>
        <taxon>Oomycota</taxon>
        <taxon>Peronosporomycetes</taxon>
        <taxon>Peronosporales</taxon>
        <taxon>Peronosporaceae</taxon>
        <taxon>Phytophthora</taxon>
    </lineage>
</organism>
<dbReference type="PANTHER" id="PTHR37069:SF2">
    <property type="entry name" value="PIGGYBAC TRANSPOSABLE ELEMENT-DERIVED PROTEIN DOMAIN-CONTAINING PROTEIN"/>
    <property type="match status" value="1"/>
</dbReference>
<dbReference type="AlphaFoldDB" id="G4Z4J8"/>
<sequence>MVQVLGKVVRDNEITGRDLSFKSVLRELKGKGWARKPPPRRSLDDRYFYVRPGESSSGTEGVHFFRGEDAVLEYYANALRNGSRAPAAIAPPPTPPRAAPGDAQLAAAAKVVRLNYLADIERAEARAQSATNAASRVPTAAQGAATQAATQSDVPQAETQAREREVVTTPTTPPLARTRPVKGKRPARRSLVRGDSPMASTPPRSRCPTPLLATSPHVQDSDASMFDDAPSDDTTPSDHEHSKLSLILSLMLHCMLNVMMNTVLNIMVNVMLHSAFYCCFTVDDHGDDEEAEAGALGNELLADSTGASNVVTDGDSVPQFGSMDSGDEAEKDDIENGEYGSDEDVDASCAPDDVVDDPEQTEKEIAAEVLFAENFLSQFGGEDEVLADNLKNAVLRGMSATGWEDVVQPDTYDYLMTPYEPVNDAGSYPGLRQGYSGPSAEVLRRGDSPITQFFYFMPVVLWQHIA</sequence>
<feature type="non-terminal residue" evidence="2">
    <location>
        <position position="466"/>
    </location>
</feature>
<dbReference type="RefSeq" id="XP_009523559.1">
    <property type="nucleotide sequence ID" value="XM_009525264.1"/>
</dbReference>
<feature type="compositionally biased region" description="Low complexity" evidence="1">
    <location>
        <begin position="167"/>
        <end position="178"/>
    </location>
</feature>
<feature type="region of interest" description="Disordered" evidence="1">
    <location>
        <begin position="130"/>
        <end position="239"/>
    </location>
</feature>
<dbReference type="KEGG" id="psoj:PHYSODRAFT_398887"/>
<dbReference type="GeneID" id="20651248"/>
<dbReference type="Proteomes" id="UP000002640">
    <property type="component" value="Unassembled WGS sequence"/>
</dbReference>
<feature type="region of interest" description="Disordered" evidence="1">
    <location>
        <begin position="306"/>
        <end position="349"/>
    </location>
</feature>
<feature type="compositionally biased region" description="Acidic residues" evidence="1">
    <location>
        <begin position="325"/>
        <end position="346"/>
    </location>
</feature>
<accession>G4Z4J8</accession>
<feature type="compositionally biased region" description="Basic residues" evidence="1">
    <location>
        <begin position="179"/>
        <end position="191"/>
    </location>
</feature>
<evidence type="ECO:0000256" key="1">
    <source>
        <dbReference type="SAM" id="MobiDB-lite"/>
    </source>
</evidence>
<dbReference type="OMA" id="HSAFYCC"/>
<dbReference type="PANTHER" id="PTHR37069">
    <property type="entry name" value="DDE_TNP_1_7 DOMAIN-CONTAINING PROTEIN"/>
    <property type="match status" value="1"/>
</dbReference>
<reference evidence="2 3" key="1">
    <citation type="journal article" date="2006" name="Science">
        <title>Phytophthora genome sequences uncover evolutionary origins and mechanisms of pathogenesis.</title>
        <authorList>
            <person name="Tyler B.M."/>
            <person name="Tripathy S."/>
            <person name="Zhang X."/>
            <person name="Dehal P."/>
            <person name="Jiang R.H."/>
            <person name="Aerts A."/>
            <person name="Arredondo F.D."/>
            <person name="Baxter L."/>
            <person name="Bensasson D."/>
            <person name="Beynon J.L."/>
            <person name="Chapman J."/>
            <person name="Damasceno C.M."/>
            <person name="Dorrance A.E."/>
            <person name="Dou D."/>
            <person name="Dickerman A.W."/>
            <person name="Dubchak I.L."/>
            <person name="Garbelotto M."/>
            <person name="Gijzen M."/>
            <person name="Gordon S.G."/>
            <person name="Govers F."/>
            <person name="Grunwald N.J."/>
            <person name="Huang W."/>
            <person name="Ivors K.L."/>
            <person name="Jones R.W."/>
            <person name="Kamoun S."/>
            <person name="Krampis K."/>
            <person name="Lamour K.H."/>
            <person name="Lee M.K."/>
            <person name="McDonald W.H."/>
            <person name="Medina M."/>
            <person name="Meijer H.J."/>
            <person name="Nordberg E.K."/>
            <person name="Maclean D.J."/>
            <person name="Ospina-Giraldo M.D."/>
            <person name="Morris P.F."/>
            <person name="Phuntumart V."/>
            <person name="Putnam N.H."/>
            <person name="Rash S."/>
            <person name="Rose J.K."/>
            <person name="Sakihama Y."/>
            <person name="Salamov A.A."/>
            <person name="Savidor A."/>
            <person name="Scheuring C.F."/>
            <person name="Smith B.M."/>
            <person name="Sobral B.W."/>
            <person name="Terry A."/>
            <person name="Torto-Alalibo T.A."/>
            <person name="Win J."/>
            <person name="Xu Z."/>
            <person name="Zhang H."/>
            <person name="Grigoriev I.V."/>
            <person name="Rokhsar D.S."/>
            <person name="Boore J.L."/>
        </authorList>
    </citation>
    <scope>NUCLEOTIDE SEQUENCE [LARGE SCALE GENOMIC DNA]</scope>
    <source>
        <strain evidence="2 3">P6497</strain>
    </source>
</reference>
<protein>
    <submittedName>
        <fullName evidence="2">Uncharacterized protein</fullName>
    </submittedName>
</protein>
<evidence type="ECO:0000313" key="3">
    <source>
        <dbReference type="Proteomes" id="UP000002640"/>
    </source>
</evidence>
<dbReference type="SMR" id="G4Z4J8"/>
<gene>
    <name evidence="2" type="ORF">PHYSODRAFT_398887</name>
</gene>
<dbReference type="EMBL" id="JH159153">
    <property type="protein sequence ID" value="EGZ20842.1"/>
    <property type="molecule type" value="Genomic_DNA"/>
</dbReference>
<evidence type="ECO:0000313" key="2">
    <source>
        <dbReference type="EMBL" id="EGZ20842.1"/>
    </source>
</evidence>
<proteinExistence type="predicted"/>